<evidence type="ECO:0000313" key="10">
    <source>
        <dbReference type="Proteomes" id="UP000463857"/>
    </source>
</evidence>
<gene>
    <name evidence="9" type="ORF">EK0264_00350</name>
</gene>
<keyword evidence="3" id="KW-1003">Cell membrane</keyword>
<dbReference type="PROSITE" id="PS00216">
    <property type="entry name" value="SUGAR_TRANSPORT_1"/>
    <property type="match status" value="1"/>
</dbReference>
<dbReference type="PROSITE" id="PS50850">
    <property type="entry name" value="MFS"/>
    <property type="match status" value="1"/>
</dbReference>
<dbReference type="InterPro" id="IPR020846">
    <property type="entry name" value="MFS_dom"/>
</dbReference>
<dbReference type="Pfam" id="PF07690">
    <property type="entry name" value="MFS_1"/>
    <property type="match status" value="1"/>
</dbReference>
<evidence type="ECO:0000256" key="1">
    <source>
        <dbReference type="ARBA" id="ARBA00004651"/>
    </source>
</evidence>
<dbReference type="OrthoDB" id="3177957at2"/>
<evidence type="ECO:0000256" key="5">
    <source>
        <dbReference type="ARBA" id="ARBA00022989"/>
    </source>
</evidence>
<dbReference type="AlphaFoldDB" id="A0A7M3T538"/>
<dbReference type="InParanoid" id="A0A7M3T538"/>
<evidence type="ECO:0000256" key="4">
    <source>
        <dbReference type="ARBA" id="ARBA00022692"/>
    </source>
</evidence>
<keyword evidence="5 7" id="KW-1133">Transmembrane helix</keyword>
<evidence type="ECO:0000256" key="6">
    <source>
        <dbReference type="ARBA" id="ARBA00023136"/>
    </source>
</evidence>
<dbReference type="GO" id="GO:0022857">
    <property type="term" value="F:transmembrane transporter activity"/>
    <property type="evidence" value="ECO:0007669"/>
    <property type="project" value="InterPro"/>
</dbReference>
<organism evidence="9 10">
    <name type="scientific">Epidermidibacterium keratini</name>
    <dbReference type="NCBI Taxonomy" id="1891644"/>
    <lineage>
        <taxon>Bacteria</taxon>
        <taxon>Bacillati</taxon>
        <taxon>Actinomycetota</taxon>
        <taxon>Actinomycetes</taxon>
        <taxon>Sporichthyales</taxon>
        <taxon>Sporichthyaceae</taxon>
        <taxon>Epidermidibacterium</taxon>
    </lineage>
</organism>
<keyword evidence="10" id="KW-1185">Reference proteome</keyword>
<feature type="domain" description="Major facilitator superfamily (MFS) profile" evidence="8">
    <location>
        <begin position="6"/>
        <end position="393"/>
    </location>
</feature>
<keyword evidence="2" id="KW-0813">Transport</keyword>
<feature type="transmembrane region" description="Helical" evidence="7">
    <location>
        <begin position="167"/>
        <end position="189"/>
    </location>
</feature>
<dbReference type="EMBL" id="CP047156">
    <property type="protein sequence ID" value="QHB98902.1"/>
    <property type="molecule type" value="Genomic_DNA"/>
</dbReference>
<dbReference type="Proteomes" id="UP000463857">
    <property type="component" value="Chromosome"/>
</dbReference>
<feature type="transmembrane region" description="Helical" evidence="7">
    <location>
        <begin position="371"/>
        <end position="387"/>
    </location>
</feature>
<dbReference type="KEGG" id="eke:EK0264_00350"/>
<feature type="transmembrane region" description="Helical" evidence="7">
    <location>
        <begin position="342"/>
        <end position="365"/>
    </location>
</feature>
<keyword evidence="4 7" id="KW-0812">Transmembrane</keyword>
<comment type="subcellular location">
    <subcellularLocation>
        <location evidence="1">Cell membrane</location>
        <topology evidence="1">Multi-pass membrane protein</topology>
    </subcellularLocation>
</comment>
<evidence type="ECO:0000259" key="8">
    <source>
        <dbReference type="PROSITE" id="PS50850"/>
    </source>
</evidence>
<dbReference type="InterPro" id="IPR050171">
    <property type="entry name" value="MFS_Transporters"/>
</dbReference>
<feature type="transmembrane region" description="Helical" evidence="7">
    <location>
        <begin position="299"/>
        <end position="321"/>
    </location>
</feature>
<evidence type="ECO:0000256" key="2">
    <source>
        <dbReference type="ARBA" id="ARBA00022448"/>
    </source>
</evidence>
<name>A0A7M3T538_9ACTN</name>
<feature type="transmembrane region" description="Helical" evidence="7">
    <location>
        <begin position="246"/>
        <end position="267"/>
    </location>
</feature>
<dbReference type="InterPro" id="IPR005829">
    <property type="entry name" value="Sugar_transporter_CS"/>
</dbReference>
<protein>
    <submittedName>
        <fullName evidence="9">MFS transporter</fullName>
    </submittedName>
</protein>
<evidence type="ECO:0000256" key="7">
    <source>
        <dbReference type="SAM" id="Phobius"/>
    </source>
</evidence>
<dbReference type="PANTHER" id="PTHR23517:SF13">
    <property type="entry name" value="MAJOR FACILITATOR SUPERFAMILY MFS_1"/>
    <property type="match status" value="1"/>
</dbReference>
<dbReference type="Gene3D" id="1.20.1250.20">
    <property type="entry name" value="MFS general substrate transporter like domains"/>
    <property type="match status" value="1"/>
</dbReference>
<proteinExistence type="predicted"/>
<feature type="transmembrane region" description="Helical" evidence="7">
    <location>
        <begin position="42"/>
        <end position="67"/>
    </location>
</feature>
<keyword evidence="6 7" id="KW-0472">Membrane</keyword>
<dbReference type="RefSeq" id="WP_159541856.1">
    <property type="nucleotide sequence ID" value="NZ_CP047156.1"/>
</dbReference>
<feature type="transmembrane region" description="Helical" evidence="7">
    <location>
        <begin position="138"/>
        <end position="161"/>
    </location>
</feature>
<dbReference type="InterPro" id="IPR036259">
    <property type="entry name" value="MFS_trans_sf"/>
</dbReference>
<evidence type="ECO:0000313" key="9">
    <source>
        <dbReference type="EMBL" id="QHB98902.1"/>
    </source>
</evidence>
<dbReference type="GO" id="GO:0005886">
    <property type="term" value="C:plasma membrane"/>
    <property type="evidence" value="ECO:0007669"/>
    <property type="project" value="UniProtKB-SubCell"/>
</dbReference>
<sequence length="408" mass="41746">MTLTSSTSRTGLRFWLTAYTLLILLTGTNLPTPLYRGYAERFGFSPLMVTVIFAAYIAALIPSLLIAGPLSDAVGRRRVLIPAVGIAALGLVAFALADGTGWLFAARILQGLALGAASGPLTAALVELEPSGNQRKAALVATAASIGGLGLGPLLAGALAQLAPAPFVLPFVVELVLLIPAVFAIFGLPRAATTTRWRPRRPQIPPQMRAVFAVSGTASFLAFSVIGLFLALLPAYVTLLSGSTNLLLGGALVALMLLCSVLAQICGYGRSAYLLSRTGLPALALGLALLAVAGELSSLPLVVTASVIGGIGHGLVFLGGLTAVNEAAPADRRAESVSSFYVIIYCGVGIPVIGLGVLAANIGLITAVRDFALVVAALSVGMLVALIRTRRRTAGSATSHQESVSEEG</sequence>
<feature type="transmembrane region" description="Helical" evidence="7">
    <location>
        <begin position="79"/>
        <end position="97"/>
    </location>
</feature>
<reference evidence="9 10" key="1">
    <citation type="journal article" date="2018" name="Int. J. Syst. Evol. Microbiol.">
        <title>Epidermidibacterium keratini gen. nov., sp. nov., a member of the family Sporichthyaceae, isolated from keratin epidermis.</title>
        <authorList>
            <person name="Lee D.G."/>
            <person name="Trujillo M.E."/>
            <person name="Kang S."/>
            <person name="Nam J.J."/>
            <person name="Kim Y.J."/>
        </authorList>
    </citation>
    <scope>NUCLEOTIDE SEQUENCE [LARGE SCALE GENOMIC DNA]</scope>
    <source>
        <strain evidence="9 10">EPI-7</strain>
    </source>
</reference>
<dbReference type="PANTHER" id="PTHR23517">
    <property type="entry name" value="RESISTANCE PROTEIN MDTM, PUTATIVE-RELATED-RELATED"/>
    <property type="match status" value="1"/>
</dbReference>
<feature type="transmembrane region" description="Helical" evidence="7">
    <location>
        <begin position="12"/>
        <end position="30"/>
    </location>
</feature>
<feature type="transmembrane region" description="Helical" evidence="7">
    <location>
        <begin position="103"/>
        <end position="126"/>
    </location>
</feature>
<dbReference type="InterPro" id="IPR011701">
    <property type="entry name" value="MFS"/>
</dbReference>
<feature type="transmembrane region" description="Helical" evidence="7">
    <location>
        <begin position="274"/>
        <end position="293"/>
    </location>
</feature>
<feature type="transmembrane region" description="Helical" evidence="7">
    <location>
        <begin position="210"/>
        <end position="234"/>
    </location>
</feature>
<accession>A0A7M3T538</accession>
<dbReference type="SUPFAM" id="SSF103473">
    <property type="entry name" value="MFS general substrate transporter"/>
    <property type="match status" value="1"/>
</dbReference>
<evidence type="ECO:0000256" key="3">
    <source>
        <dbReference type="ARBA" id="ARBA00022475"/>
    </source>
</evidence>